<organism evidence="2 3">
    <name type="scientific">Nonomuraea cavernae</name>
    <dbReference type="NCBI Taxonomy" id="2045107"/>
    <lineage>
        <taxon>Bacteria</taxon>
        <taxon>Bacillati</taxon>
        <taxon>Actinomycetota</taxon>
        <taxon>Actinomycetes</taxon>
        <taxon>Streptosporangiales</taxon>
        <taxon>Streptosporangiaceae</taxon>
        <taxon>Nonomuraea</taxon>
    </lineage>
</organism>
<reference evidence="2" key="2">
    <citation type="submission" date="2020-09" db="EMBL/GenBank/DDBJ databases">
        <authorList>
            <person name="Sun Q."/>
            <person name="Zhou Y."/>
        </authorList>
    </citation>
    <scope>NUCLEOTIDE SEQUENCE</scope>
    <source>
        <strain evidence="2">CGMCC 4.7368</strain>
    </source>
</reference>
<name>A0A917YV91_9ACTN</name>
<reference evidence="2" key="1">
    <citation type="journal article" date="2014" name="Int. J. Syst. Evol. Microbiol.">
        <title>Complete genome sequence of Corynebacterium casei LMG S-19264T (=DSM 44701T), isolated from a smear-ripened cheese.</title>
        <authorList>
            <consortium name="US DOE Joint Genome Institute (JGI-PGF)"/>
            <person name="Walter F."/>
            <person name="Albersmeier A."/>
            <person name="Kalinowski J."/>
            <person name="Ruckert C."/>
        </authorList>
    </citation>
    <scope>NUCLEOTIDE SEQUENCE</scope>
    <source>
        <strain evidence="2">CGMCC 4.7368</strain>
    </source>
</reference>
<accession>A0A917YV91</accession>
<comment type="caution">
    <text evidence="2">The sequence shown here is derived from an EMBL/GenBank/DDBJ whole genome shotgun (WGS) entry which is preliminary data.</text>
</comment>
<dbReference type="AlphaFoldDB" id="A0A917YV91"/>
<dbReference type="Proteomes" id="UP000646523">
    <property type="component" value="Unassembled WGS sequence"/>
</dbReference>
<evidence type="ECO:0000313" key="2">
    <source>
        <dbReference type="EMBL" id="GGO66450.1"/>
    </source>
</evidence>
<keyword evidence="3" id="KW-1185">Reference proteome</keyword>
<protein>
    <submittedName>
        <fullName evidence="2">Uncharacterized protein</fullName>
    </submittedName>
</protein>
<sequence length="130" mass="14161">MHDTPSSAAENPGPGPTPETSRHHATYLRPGDCLLDLPQDLVATLVPCGHPHAAEYASIFVLPEGPWPGEEEARRQALAWCAPRLRIKASMRETVEAGVLLPLEHEWPGARTAYCLAVPREGELVGRVLE</sequence>
<evidence type="ECO:0000313" key="3">
    <source>
        <dbReference type="Proteomes" id="UP000646523"/>
    </source>
</evidence>
<gene>
    <name evidence="2" type="ORF">GCM10012289_20500</name>
</gene>
<evidence type="ECO:0000256" key="1">
    <source>
        <dbReference type="SAM" id="MobiDB-lite"/>
    </source>
</evidence>
<dbReference type="EMBL" id="BMNH01000004">
    <property type="protein sequence ID" value="GGO66450.1"/>
    <property type="molecule type" value="Genomic_DNA"/>
</dbReference>
<feature type="region of interest" description="Disordered" evidence="1">
    <location>
        <begin position="1"/>
        <end position="25"/>
    </location>
</feature>
<proteinExistence type="predicted"/>